<proteinExistence type="predicted"/>
<dbReference type="RefSeq" id="WP_194977670.1">
    <property type="nucleotide sequence ID" value="NZ_JADMKS010000002.1"/>
</dbReference>
<gene>
    <name evidence="2" type="ORF">ITX54_05990</name>
</gene>
<dbReference type="EMBL" id="JADMKS010000002">
    <property type="protein sequence ID" value="MBF6636214.1"/>
    <property type="molecule type" value="Genomic_DNA"/>
</dbReference>
<accession>A0AA40X0Z6</accession>
<name>A0AA40X0Z6_9GAMM</name>
<comment type="caution">
    <text evidence="2">The sequence shown here is derived from an EMBL/GenBank/DDBJ whole genome shotgun (WGS) entry which is preliminary data.</text>
</comment>
<protein>
    <submittedName>
        <fullName evidence="2">DUF5405 family protein</fullName>
    </submittedName>
</protein>
<dbReference type="Proteomes" id="UP000705283">
    <property type="component" value="Unassembled WGS sequence"/>
</dbReference>
<dbReference type="AlphaFoldDB" id="A0AA40X0Z6"/>
<reference evidence="2" key="1">
    <citation type="submission" date="2020-11" db="EMBL/GenBank/DDBJ databases">
        <authorList>
            <person name="Lee S.D."/>
        </authorList>
    </citation>
    <scope>NUCLEOTIDE SEQUENCE</scope>
    <source>
        <strain evidence="2">SAP-2</strain>
    </source>
</reference>
<dbReference type="Pfam" id="PF17399">
    <property type="entry name" value="DUF5405"/>
    <property type="match status" value="1"/>
</dbReference>
<organism evidence="2 3">
    <name type="scientific">Rouxiella silvae</name>
    <dbReference type="NCBI Taxonomy" id="1646373"/>
    <lineage>
        <taxon>Bacteria</taxon>
        <taxon>Pseudomonadati</taxon>
        <taxon>Pseudomonadota</taxon>
        <taxon>Gammaproteobacteria</taxon>
        <taxon>Enterobacterales</taxon>
        <taxon>Yersiniaceae</taxon>
        <taxon>Rouxiella</taxon>
    </lineage>
</organism>
<sequence>MPKSAQDEIKYAFKDCQKIAITDAYFVVLNKGSFVLAQKVINKEDGREYLSTYAVYQNLVSLLNDFVHRSVSELIYNKQKTTAKDLTAALSRLGGLCESVMDKLNKEVAQ</sequence>
<evidence type="ECO:0000313" key="2">
    <source>
        <dbReference type="EMBL" id="MBF6636214.1"/>
    </source>
</evidence>
<feature type="domain" description="DUF5405" evidence="1">
    <location>
        <begin position="26"/>
        <end position="105"/>
    </location>
</feature>
<evidence type="ECO:0000313" key="3">
    <source>
        <dbReference type="Proteomes" id="UP000705283"/>
    </source>
</evidence>
<reference evidence="2" key="2">
    <citation type="submission" date="2022-09" db="EMBL/GenBank/DDBJ databases">
        <title>Rouxiella aceris sp. nov., isolated from tree sap and emended description of the genus Rhouxiella.</title>
        <authorList>
            <person name="Kim I.S."/>
        </authorList>
    </citation>
    <scope>NUCLEOTIDE SEQUENCE</scope>
    <source>
        <strain evidence="2">SAP-2</strain>
    </source>
</reference>
<evidence type="ECO:0000259" key="1">
    <source>
        <dbReference type="Pfam" id="PF17399"/>
    </source>
</evidence>
<dbReference type="InterPro" id="IPR035404">
    <property type="entry name" value="DUF5405"/>
</dbReference>